<gene>
    <name evidence="1" type="ORF">K469DRAFT_743569</name>
</gene>
<dbReference type="Gene3D" id="3.30.559.10">
    <property type="entry name" value="Chloramphenicol acetyltransferase-like domain"/>
    <property type="match status" value="2"/>
</dbReference>
<evidence type="ECO:0008006" key="3">
    <source>
        <dbReference type="Google" id="ProtNLM"/>
    </source>
</evidence>
<proteinExistence type="predicted"/>
<reference evidence="1" key="1">
    <citation type="journal article" date="2020" name="Stud. Mycol.">
        <title>101 Dothideomycetes genomes: a test case for predicting lifestyles and emergence of pathogens.</title>
        <authorList>
            <person name="Haridas S."/>
            <person name="Albert R."/>
            <person name="Binder M."/>
            <person name="Bloem J."/>
            <person name="Labutti K."/>
            <person name="Salamov A."/>
            <person name="Andreopoulos B."/>
            <person name="Baker S."/>
            <person name="Barry K."/>
            <person name="Bills G."/>
            <person name="Bluhm B."/>
            <person name="Cannon C."/>
            <person name="Castanera R."/>
            <person name="Culley D."/>
            <person name="Daum C."/>
            <person name="Ezra D."/>
            <person name="Gonzalez J."/>
            <person name="Henrissat B."/>
            <person name="Kuo A."/>
            <person name="Liang C."/>
            <person name="Lipzen A."/>
            <person name="Lutzoni F."/>
            <person name="Magnuson J."/>
            <person name="Mondo S."/>
            <person name="Nolan M."/>
            <person name="Ohm R."/>
            <person name="Pangilinan J."/>
            <person name="Park H.-J."/>
            <person name="Ramirez L."/>
            <person name="Alfaro M."/>
            <person name="Sun H."/>
            <person name="Tritt A."/>
            <person name="Yoshinaga Y."/>
            <person name="Zwiers L.-H."/>
            <person name="Turgeon B."/>
            <person name="Goodwin S."/>
            <person name="Spatafora J."/>
            <person name="Crous P."/>
            <person name="Grigoriev I."/>
        </authorList>
    </citation>
    <scope>NUCLEOTIDE SEQUENCE</scope>
    <source>
        <strain evidence="1">CBS 207.26</strain>
    </source>
</reference>
<evidence type="ECO:0000313" key="2">
    <source>
        <dbReference type="Proteomes" id="UP000800200"/>
    </source>
</evidence>
<dbReference type="InterPro" id="IPR023213">
    <property type="entry name" value="CAT-like_dom_sf"/>
</dbReference>
<dbReference type="EMBL" id="ML994774">
    <property type="protein sequence ID" value="KAF2174777.1"/>
    <property type="molecule type" value="Genomic_DNA"/>
</dbReference>
<dbReference type="OrthoDB" id="21502at2759"/>
<dbReference type="Proteomes" id="UP000800200">
    <property type="component" value="Unassembled WGS sequence"/>
</dbReference>
<dbReference type="AlphaFoldDB" id="A0A6A6D5Z1"/>
<protein>
    <recommendedName>
        <fullName evidence="3">LysR family regulatory protein</fullName>
    </recommendedName>
</protein>
<accession>A0A6A6D5Z1</accession>
<sequence>MSFLFNWFRGKPAAPERVPTDTVIPLGSFDDTKVNRSLSLDFTMRYDDVLDVQKLVGALEKLLDMPGWRKLGARLRLNDQEKLEYHVPEKFTKERPSVSFTHITHEISISSHPLASQIPRATNKLTSSPPLGQFRPILLPPNSATKLEDWIYSDRPQFQLHIVSFEDATLVTLSWLHKLLDAMGRSVLLKAWTAVLEGREHDVPELYGYDFDPLASLGAPPSKIESEEEVEESVIADRQLKGWSMFKFVISYVWELLIHRREEQRMICIPAAYFKRLKEQCLQDLKGMHPATITMDTSDPSNPKPFLSDGDTISILNVFGMRNLLSSTSPVLLPKGKAYIANAPLGLIASEIRRSLVEQGTRSQVNAICRLQKRSLAKTGIVPVFGTSDMTFGAFSNWSKGKMFETDFSAAVVKEGEVKHIAGRPTYIQADGNAIGFSVRNSAPALGRDNEGNYWVEGMLRCETWENIERAIEGME</sequence>
<name>A0A6A6D5Z1_9PEZI</name>
<keyword evidence="2" id="KW-1185">Reference proteome</keyword>
<evidence type="ECO:0000313" key="1">
    <source>
        <dbReference type="EMBL" id="KAF2174777.1"/>
    </source>
</evidence>
<organism evidence="1 2">
    <name type="scientific">Zopfia rhizophila CBS 207.26</name>
    <dbReference type="NCBI Taxonomy" id="1314779"/>
    <lineage>
        <taxon>Eukaryota</taxon>
        <taxon>Fungi</taxon>
        <taxon>Dikarya</taxon>
        <taxon>Ascomycota</taxon>
        <taxon>Pezizomycotina</taxon>
        <taxon>Dothideomycetes</taxon>
        <taxon>Dothideomycetes incertae sedis</taxon>
        <taxon>Zopfiaceae</taxon>
        <taxon>Zopfia</taxon>
    </lineage>
</organism>